<dbReference type="GO" id="GO:0016020">
    <property type="term" value="C:membrane"/>
    <property type="evidence" value="ECO:0007669"/>
    <property type="project" value="InterPro"/>
</dbReference>
<evidence type="ECO:0000256" key="1">
    <source>
        <dbReference type="ARBA" id="ARBA00007362"/>
    </source>
</evidence>
<reference evidence="5" key="1">
    <citation type="submission" date="2020-02" db="EMBL/GenBank/DDBJ databases">
        <authorList>
            <person name="Meier V. D."/>
        </authorList>
    </citation>
    <scope>NUCLEOTIDE SEQUENCE</scope>
    <source>
        <strain evidence="5">AVDCRST_MAG30</strain>
    </source>
</reference>
<feature type="transmembrane region" description="Helical" evidence="3">
    <location>
        <begin position="6"/>
        <end position="24"/>
    </location>
</feature>
<gene>
    <name evidence="5" type="ORF">AVDCRST_MAG30-1573</name>
</gene>
<feature type="domain" description="EamA" evidence="4">
    <location>
        <begin position="176"/>
        <end position="305"/>
    </location>
</feature>
<accession>A0A6J4SIJ3</accession>
<feature type="transmembrane region" description="Helical" evidence="3">
    <location>
        <begin position="261"/>
        <end position="282"/>
    </location>
</feature>
<feature type="transmembrane region" description="Helical" evidence="3">
    <location>
        <begin position="234"/>
        <end position="255"/>
    </location>
</feature>
<keyword evidence="3" id="KW-0812">Transmembrane</keyword>
<dbReference type="InterPro" id="IPR000620">
    <property type="entry name" value="EamA_dom"/>
</dbReference>
<sequence>MTTLLAIGASVGYGVSDFYAGVLARRMPTVLIALWSQVVGLIALGLAAWLSGQRFALEGFAWGVAGGVVAAVALLVFYRALEIGPASVAAPVSAAGTLIPVAASIISGDAPSALALAGVPITVAGLALVARGNAQDDRAETQPCAGPGVVVSRRPPPPPSRRPVAGEAPSRRVVPLSLVAALGFGAFFLLLDAGTTAAPDAELWAIVGVLVGALPTTVAATLRAGEPFGLSRMLAPIAAVAVFDLAGDASLTFAVADGDLATVGVLASLDPLVTALLAIALLHERLPRAQAAGVVLCLGGIVLVAVG</sequence>
<dbReference type="EMBL" id="CADCVS010000214">
    <property type="protein sequence ID" value="CAA9494435.1"/>
    <property type="molecule type" value="Genomic_DNA"/>
</dbReference>
<evidence type="ECO:0000256" key="2">
    <source>
        <dbReference type="SAM" id="MobiDB-lite"/>
    </source>
</evidence>
<dbReference type="SUPFAM" id="SSF103481">
    <property type="entry name" value="Multidrug resistance efflux transporter EmrE"/>
    <property type="match status" value="2"/>
</dbReference>
<keyword evidence="3" id="KW-1133">Transmembrane helix</keyword>
<feature type="transmembrane region" description="Helical" evidence="3">
    <location>
        <begin position="289"/>
        <end position="306"/>
    </location>
</feature>
<comment type="similarity">
    <text evidence="1">Belongs to the EamA transporter family.</text>
</comment>
<keyword evidence="3" id="KW-0472">Membrane</keyword>
<evidence type="ECO:0000259" key="4">
    <source>
        <dbReference type="Pfam" id="PF00892"/>
    </source>
</evidence>
<evidence type="ECO:0000256" key="3">
    <source>
        <dbReference type="SAM" id="Phobius"/>
    </source>
</evidence>
<dbReference type="Pfam" id="PF00892">
    <property type="entry name" value="EamA"/>
    <property type="match status" value="2"/>
</dbReference>
<dbReference type="PANTHER" id="PTHR22911">
    <property type="entry name" value="ACYL-MALONYL CONDENSING ENZYME-RELATED"/>
    <property type="match status" value="1"/>
</dbReference>
<feature type="transmembrane region" description="Helical" evidence="3">
    <location>
        <begin position="112"/>
        <end position="130"/>
    </location>
</feature>
<organism evidence="5">
    <name type="scientific">uncultured Solirubrobacteraceae bacterium</name>
    <dbReference type="NCBI Taxonomy" id="1162706"/>
    <lineage>
        <taxon>Bacteria</taxon>
        <taxon>Bacillati</taxon>
        <taxon>Actinomycetota</taxon>
        <taxon>Thermoleophilia</taxon>
        <taxon>Solirubrobacterales</taxon>
        <taxon>Solirubrobacteraceae</taxon>
        <taxon>environmental samples</taxon>
    </lineage>
</organism>
<dbReference type="AlphaFoldDB" id="A0A6J4SIJ3"/>
<feature type="transmembrane region" description="Helical" evidence="3">
    <location>
        <begin position="31"/>
        <end position="50"/>
    </location>
</feature>
<evidence type="ECO:0000313" key="5">
    <source>
        <dbReference type="EMBL" id="CAA9494435.1"/>
    </source>
</evidence>
<feature type="transmembrane region" description="Helical" evidence="3">
    <location>
        <begin position="173"/>
        <end position="191"/>
    </location>
</feature>
<feature type="transmembrane region" description="Helical" evidence="3">
    <location>
        <begin position="62"/>
        <end position="81"/>
    </location>
</feature>
<name>A0A6J4SIJ3_9ACTN</name>
<protein>
    <recommendedName>
        <fullName evidence="4">EamA domain-containing protein</fullName>
    </recommendedName>
</protein>
<feature type="transmembrane region" description="Helical" evidence="3">
    <location>
        <begin position="203"/>
        <end position="222"/>
    </location>
</feature>
<feature type="domain" description="EamA" evidence="4">
    <location>
        <begin position="4"/>
        <end position="130"/>
    </location>
</feature>
<dbReference type="Gene3D" id="1.10.3730.20">
    <property type="match status" value="1"/>
</dbReference>
<proteinExistence type="inferred from homology"/>
<dbReference type="InterPro" id="IPR037185">
    <property type="entry name" value="EmrE-like"/>
</dbReference>
<feature type="region of interest" description="Disordered" evidence="2">
    <location>
        <begin position="138"/>
        <end position="167"/>
    </location>
</feature>
<feature type="transmembrane region" description="Helical" evidence="3">
    <location>
        <begin position="88"/>
        <end position="106"/>
    </location>
</feature>